<dbReference type="CDD" id="cd04734">
    <property type="entry name" value="OYE_like_3_FMN"/>
    <property type="match status" value="1"/>
</dbReference>
<keyword evidence="4" id="KW-0285">Flavoprotein</keyword>
<keyword evidence="8" id="KW-0408">Iron</keyword>
<dbReference type="EMBL" id="CP165628">
    <property type="protein sequence ID" value="XDU71272.1"/>
    <property type="molecule type" value="Genomic_DNA"/>
</dbReference>
<dbReference type="PRINTS" id="PR00368">
    <property type="entry name" value="FADPNR"/>
</dbReference>
<dbReference type="InterPro" id="IPR036188">
    <property type="entry name" value="FAD/NAD-bd_sf"/>
</dbReference>
<organism evidence="12">
    <name type="scientific">Rouxiella sp. WC2420</name>
    <dbReference type="NCBI Taxonomy" id="3234145"/>
    <lineage>
        <taxon>Bacteria</taxon>
        <taxon>Pseudomonadati</taxon>
        <taxon>Pseudomonadota</taxon>
        <taxon>Gammaproteobacteria</taxon>
        <taxon>Enterobacterales</taxon>
        <taxon>Yersiniaceae</taxon>
        <taxon>Rouxiella</taxon>
    </lineage>
</organism>
<feature type="domain" description="FAD dependent oxidoreductase" evidence="11">
    <location>
        <begin position="405"/>
        <end position="514"/>
    </location>
</feature>
<dbReference type="InterPro" id="IPR013785">
    <property type="entry name" value="Aldolase_TIM"/>
</dbReference>
<name>A0AB39VPP1_9GAMM</name>
<dbReference type="GO" id="GO:0033543">
    <property type="term" value="P:fatty acid beta-oxidation, unsaturated, even number, reductase/isomerase pathway"/>
    <property type="evidence" value="ECO:0007669"/>
    <property type="project" value="TreeGrafter"/>
</dbReference>
<gene>
    <name evidence="12" type="ORF">AB3G37_17175</name>
</gene>
<dbReference type="RefSeq" id="WP_369788587.1">
    <property type="nucleotide sequence ID" value="NZ_CP165628.1"/>
</dbReference>
<dbReference type="InterPro" id="IPR051793">
    <property type="entry name" value="NADH:flavin_oxidoreductase"/>
</dbReference>
<evidence type="ECO:0000256" key="9">
    <source>
        <dbReference type="ARBA" id="ARBA00023014"/>
    </source>
</evidence>
<evidence type="ECO:0000256" key="8">
    <source>
        <dbReference type="ARBA" id="ARBA00023004"/>
    </source>
</evidence>
<feature type="domain" description="NADH:flavin oxidoreductase/NADH oxidase N-terminal" evidence="10">
    <location>
        <begin position="22"/>
        <end position="357"/>
    </location>
</feature>
<evidence type="ECO:0000256" key="3">
    <source>
        <dbReference type="ARBA" id="ARBA00011048"/>
    </source>
</evidence>
<evidence type="ECO:0000256" key="7">
    <source>
        <dbReference type="ARBA" id="ARBA00023002"/>
    </source>
</evidence>
<evidence type="ECO:0000259" key="10">
    <source>
        <dbReference type="Pfam" id="PF00724"/>
    </source>
</evidence>
<dbReference type="InterPro" id="IPR001155">
    <property type="entry name" value="OxRdtase_FMN_N"/>
</dbReference>
<keyword evidence="5" id="KW-0288">FMN</keyword>
<proteinExistence type="inferred from homology"/>
<keyword evidence="9" id="KW-0411">Iron-sulfur</keyword>
<evidence type="ECO:0000313" key="12">
    <source>
        <dbReference type="EMBL" id="XDU71272.1"/>
    </source>
</evidence>
<reference evidence="12" key="1">
    <citation type="submission" date="2024-07" db="EMBL/GenBank/DDBJ databases">
        <authorList>
            <person name="Biller S.J."/>
        </authorList>
    </citation>
    <scope>NUCLEOTIDE SEQUENCE</scope>
    <source>
        <strain evidence="12">WC2420</strain>
    </source>
</reference>
<dbReference type="GO" id="GO:0051536">
    <property type="term" value="F:iron-sulfur cluster binding"/>
    <property type="evidence" value="ECO:0007669"/>
    <property type="project" value="UniProtKB-KW"/>
</dbReference>
<dbReference type="PANTHER" id="PTHR42917:SF2">
    <property type="entry name" value="2,4-DIENOYL-COA REDUCTASE [(2E)-ENOYL-COA-PRODUCING]"/>
    <property type="match status" value="1"/>
</dbReference>
<dbReference type="Gene3D" id="3.40.50.720">
    <property type="entry name" value="NAD(P)-binding Rossmann-like Domain"/>
    <property type="match status" value="1"/>
</dbReference>
<dbReference type="Gene3D" id="3.20.20.70">
    <property type="entry name" value="Aldolase class I"/>
    <property type="match status" value="1"/>
</dbReference>
<dbReference type="Gene3D" id="3.50.50.60">
    <property type="entry name" value="FAD/NAD(P)-binding domain"/>
    <property type="match status" value="1"/>
</dbReference>
<keyword evidence="7" id="KW-0560">Oxidoreductase</keyword>
<dbReference type="PRINTS" id="PR00411">
    <property type="entry name" value="PNDRDTASEI"/>
</dbReference>
<evidence type="ECO:0000256" key="5">
    <source>
        <dbReference type="ARBA" id="ARBA00022643"/>
    </source>
</evidence>
<dbReference type="SUPFAM" id="SSF51905">
    <property type="entry name" value="FAD/NAD(P)-binding domain"/>
    <property type="match status" value="1"/>
</dbReference>
<evidence type="ECO:0000256" key="2">
    <source>
        <dbReference type="ARBA" id="ARBA00001966"/>
    </source>
</evidence>
<keyword evidence="6" id="KW-0479">Metal-binding</keyword>
<dbReference type="Pfam" id="PF00724">
    <property type="entry name" value="Oxidored_FMN"/>
    <property type="match status" value="1"/>
</dbReference>
<sequence>MTQAFDNQQAKDATLPEHFTTLFSPFTLKGLTLKNRVMSTSHAPGYAVAGKPGEKYIAYHEEKAKGGLAMTSFGGSSSVSMDSPAGQWRQISVAADDIIPAFREFAARIHRHDTALMCQLSHLGHRSRYDVDPWLAPIAPSALKEFAHRSFAREMDEFDIRRVVADFGQAARRCREGDIDAVEIISSGAHLIGQFLSPATNQRTDGYGGSLQNRARFGLEVFESIRKFSGDDYVAGLRLPSDEMIVDGLNHEQCLEIAELYGKSGLVDFLTISTAQNASPMGLARSIPGMWAPPHPYVDLASEMRRAAGIPVFHAGRFLTLDQAAQAVNSGQIDMVGMTRAHIADPHLVRKALSGRSADIRPCVGANYCVERLHLGGQSLCLHNVVTGRETSLAHEITPAVDKRKVVIVGAGPGGLEAARVCAERGHQVTLFEAQSKVGGQTLIAAKGGWRAQLADISRWLLLQIENRGVDLRLGIRATAEDILHCQPEVVIIATGGTASLGQFAGHELAVSARAILADEVAPAARVLLFDDNGYNPGPSCAEKMLRAGSQVEIVTPENRLGVEMTASNYAVHLRNIYQLGGVITPDHQLVSLTRSENGALLARLRNQFSEQEMIREVDQVVVEHGSIPDDTLFHQLKSQAYNHGNTDWQAFVDLAPQPDFDRHSGEFAIFRIGDALASRDIHAAMFDAMRISLTL</sequence>
<protein>
    <submittedName>
        <fullName evidence="12">FAD-dependent oxidoreductase</fullName>
    </submittedName>
</protein>
<dbReference type="InterPro" id="IPR006076">
    <property type="entry name" value="FAD-dep_OxRdtase"/>
</dbReference>
<dbReference type="Pfam" id="PF01266">
    <property type="entry name" value="DAO"/>
    <property type="match status" value="1"/>
</dbReference>
<comment type="cofactor">
    <cofactor evidence="1">
        <name>FMN</name>
        <dbReference type="ChEBI" id="CHEBI:58210"/>
    </cofactor>
</comment>
<dbReference type="PANTHER" id="PTHR42917">
    <property type="entry name" value="2,4-DIENOYL-COA REDUCTASE"/>
    <property type="match status" value="1"/>
</dbReference>
<comment type="cofactor">
    <cofactor evidence="2">
        <name>[4Fe-4S] cluster</name>
        <dbReference type="ChEBI" id="CHEBI:49883"/>
    </cofactor>
</comment>
<evidence type="ECO:0000259" key="11">
    <source>
        <dbReference type="Pfam" id="PF01266"/>
    </source>
</evidence>
<dbReference type="GO" id="GO:0008670">
    <property type="term" value="F:2,4-dienoyl-CoA reductase (NADPH) activity"/>
    <property type="evidence" value="ECO:0007669"/>
    <property type="project" value="TreeGrafter"/>
</dbReference>
<comment type="similarity">
    <text evidence="3">In the N-terminal section; belongs to the NADH:flavin oxidoreductase/NADH oxidase family.</text>
</comment>
<dbReference type="GO" id="GO:0046872">
    <property type="term" value="F:metal ion binding"/>
    <property type="evidence" value="ECO:0007669"/>
    <property type="project" value="UniProtKB-KW"/>
</dbReference>
<evidence type="ECO:0000256" key="1">
    <source>
        <dbReference type="ARBA" id="ARBA00001917"/>
    </source>
</evidence>
<dbReference type="GO" id="GO:0010181">
    <property type="term" value="F:FMN binding"/>
    <property type="evidence" value="ECO:0007669"/>
    <property type="project" value="InterPro"/>
</dbReference>
<evidence type="ECO:0000256" key="6">
    <source>
        <dbReference type="ARBA" id="ARBA00022723"/>
    </source>
</evidence>
<dbReference type="SUPFAM" id="SSF51395">
    <property type="entry name" value="FMN-linked oxidoreductases"/>
    <property type="match status" value="1"/>
</dbReference>
<evidence type="ECO:0000256" key="4">
    <source>
        <dbReference type="ARBA" id="ARBA00022630"/>
    </source>
</evidence>
<dbReference type="AlphaFoldDB" id="A0AB39VPP1"/>
<accession>A0AB39VPP1</accession>